<protein>
    <submittedName>
        <fullName evidence="8">Cytochrome P450</fullName>
    </submittedName>
</protein>
<dbReference type="PRINTS" id="PR00385">
    <property type="entry name" value="P450"/>
</dbReference>
<evidence type="ECO:0000313" key="8">
    <source>
        <dbReference type="EMBL" id="MCZ8511958.1"/>
    </source>
</evidence>
<dbReference type="PANTHER" id="PTHR24291">
    <property type="entry name" value="CYTOCHROME P450 FAMILY 4"/>
    <property type="match status" value="1"/>
</dbReference>
<keyword evidence="2 7" id="KW-0349">Heme</keyword>
<gene>
    <name evidence="8" type="ORF">O9H85_05875</name>
</gene>
<evidence type="ECO:0000313" key="9">
    <source>
        <dbReference type="Proteomes" id="UP001527882"/>
    </source>
</evidence>
<dbReference type="PRINTS" id="PR00463">
    <property type="entry name" value="EP450I"/>
</dbReference>
<accession>A0ABT4Q508</accession>
<dbReference type="Proteomes" id="UP001527882">
    <property type="component" value="Unassembled WGS sequence"/>
</dbReference>
<dbReference type="RefSeq" id="WP_269880350.1">
    <property type="nucleotide sequence ID" value="NZ_JAQAGZ010000003.1"/>
</dbReference>
<name>A0ABT4Q508_9BACL</name>
<dbReference type="EMBL" id="JAQAGZ010000003">
    <property type="protein sequence ID" value="MCZ8511958.1"/>
    <property type="molecule type" value="Genomic_DNA"/>
</dbReference>
<dbReference type="InterPro" id="IPR002401">
    <property type="entry name" value="Cyt_P450_E_grp-I"/>
</dbReference>
<keyword evidence="4 7" id="KW-0560">Oxidoreductase</keyword>
<evidence type="ECO:0000256" key="4">
    <source>
        <dbReference type="ARBA" id="ARBA00023002"/>
    </source>
</evidence>
<evidence type="ECO:0000256" key="1">
    <source>
        <dbReference type="ARBA" id="ARBA00010617"/>
    </source>
</evidence>
<evidence type="ECO:0000256" key="6">
    <source>
        <dbReference type="ARBA" id="ARBA00023033"/>
    </source>
</evidence>
<keyword evidence="6 7" id="KW-0503">Monooxygenase</keyword>
<evidence type="ECO:0000256" key="2">
    <source>
        <dbReference type="ARBA" id="ARBA00022617"/>
    </source>
</evidence>
<keyword evidence="5 7" id="KW-0408">Iron</keyword>
<evidence type="ECO:0000256" key="3">
    <source>
        <dbReference type="ARBA" id="ARBA00022723"/>
    </source>
</evidence>
<reference evidence="8 9" key="1">
    <citation type="submission" date="2022-12" db="EMBL/GenBank/DDBJ databases">
        <title>Draft genome sequence of Paenibacillus sp. dW9.</title>
        <authorList>
            <person name="Choi E.-W."/>
            <person name="Kim D.-U."/>
        </authorList>
    </citation>
    <scope>NUCLEOTIDE SEQUENCE [LARGE SCALE GENOMIC DNA]</scope>
    <source>
        <strain evidence="9">dW9</strain>
    </source>
</reference>
<dbReference type="InterPro" id="IPR001128">
    <property type="entry name" value="Cyt_P450"/>
</dbReference>
<keyword evidence="9" id="KW-1185">Reference proteome</keyword>
<evidence type="ECO:0000256" key="7">
    <source>
        <dbReference type="RuleBase" id="RU000461"/>
    </source>
</evidence>
<sequence>MSRVVDIQSSRIRNFFAFQRDPLGFLVEVLHDGDVISLRSGRKRPSYIVNSPEFVYEILVAQESSFVKGRSSQVLRRTIGDGLLTTERETHHKQKQLLQPAFYKERIQAYARTVVEEAERAAERLPVGQPVSLSESMMQLTLTIIARTMFAADLEDRKQELAAAVNATIERTARTLFSPVILPLSFPTPGNRVHRGAIRTLESMVYEVISEARSDPDRFHPTLLGMLMDTRDTAGRPLAETEIRDQMMTMLLAGHETTANLLCWIWYLLGEHPEAEARFHEEADRAAADPEGAYDAYRSLSFTQQIIQETLRLYPPAWTILRESDREVTMLGHRFPEISFFMISPYAMHRNGNVFEDPLAFRPERFREGAGPWPRFSYFPFGGGSRSCIGANFALMEAALILSVLGRRFRFRRADAAPVRPEPLVSLRIRGGLTMIAEPR</sequence>
<comment type="caution">
    <text evidence="8">The sequence shown here is derived from an EMBL/GenBank/DDBJ whole genome shotgun (WGS) entry which is preliminary data.</text>
</comment>
<evidence type="ECO:0000256" key="5">
    <source>
        <dbReference type="ARBA" id="ARBA00023004"/>
    </source>
</evidence>
<dbReference type="SUPFAM" id="SSF48264">
    <property type="entry name" value="Cytochrome P450"/>
    <property type="match status" value="1"/>
</dbReference>
<dbReference type="PROSITE" id="PS00086">
    <property type="entry name" value="CYTOCHROME_P450"/>
    <property type="match status" value="1"/>
</dbReference>
<keyword evidence="3 7" id="KW-0479">Metal-binding</keyword>
<dbReference type="Pfam" id="PF00067">
    <property type="entry name" value="p450"/>
    <property type="match status" value="1"/>
</dbReference>
<organism evidence="8 9">
    <name type="scientific">Paenibacillus gyeongsangnamensis</name>
    <dbReference type="NCBI Taxonomy" id="3388067"/>
    <lineage>
        <taxon>Bacteria</taxon>
        <taxon>Bacillati</taxon>
        <taxon>Bacillota</taxon>
        <taxon>Bacilli</taxon>
        <taxon>Bacillales</taxon>
        <taxon>Paenibacillaceae</taxon>
        <taxon>Paenibacillus</taxon>
    </lineage>
</organism>
<comment type="similarity">
    <text evidence="1 7">Belongs to the cytochrome P450 family.</text>
</comment>
<dbReference type="InterPro" id="IPR050196">
    <property type="entry name" value="Cytochrome_P450_Monoox"/>
</dbReference>
<dbReference type="InterPro" id="IPR036396">
    <property type="entry name" value="Cyt_P450_sf"/>
</dbReference>
<dbReference type="Gene3D" id="1.10.630.10">
    <property type="entry name" value="Cytochrome P450"/>
    <property type="match status" value="1"/>
</dbReference>
<dbReference type="PANTHER" id="PTHR24291:SF50">
    <property type="entry name" value="BIFUNCTIONAL ALBAFLAVENONE MONOOXYGENASE_TERPENE SYNTHASE"/>
    <property type="match status" value="1"/>
</dbReference>
<dbReference type="InterPro" id="IPR017972">
    <property type="entry name" value="Cyt_P450_CS"/>
</dbReference>
<proteinExistence type="inferred from homology"/>